<proteinExistence type="predicted"/>
<dbReference type="NCBIfam" id="TIGR02867">
    <property type="entry name" value="spore_II_P"/>
    <property type="match status" value="1"/>
</dbReference>
<dbReference type="InterPro" id="IPR010897">
    <property type="entry name" value="Spore_II_P"/>
</dbReference>
<gene>
    <name evidence="1" type="ORF">C7U56_13200</name>
</gene>
<keyword evidence="2" id="KW-1185">Reference proteome</keyword>
<accession>A0A2T3FLN3</accession>
<dbReference type="EMBL" id="PYLO01000005">
    <property type="protein sequence ID" value="PST36186.1"/>
    <property type="molecule type" value="Genomic_DNA"/>
</dbReference>
<comment type="caution">
    <text evidence="1">The sequence shown here is derived from an EMBL/GenBank/DDBJ whole genome shotgun (WGS) entry which is preliminary data.</text>
</comment>
<dbReference type="RefSeq" id="WP_107001604.1">
    <property type="nucleotide sequence ID" value="NZ_JAQDZI010000007.1"/>
</dbReference>
<sequence>MNAVRWWQRAAGLLMVLFLLTVGWKMRAFIWTAVQNAVVRSWYPVWGTNLRDIPDSEEGKRHRLAGWKKQTQGEADPSYYKYLEEQEVRQEYMDFLAQFSGSRLVDGTLLGKWNGLVHESGRQGGGETDEERLYSVGKNGEKTERANPAALVDSPRLRKKLEDYDYLIQHFFTIHPTASIDRSLMNAETFLSMDLTIRKDEADGPQILIYHTHSQENYRDYAGSDGKGAVVSLGEELAKRLRAKGYQVWHDTTAYDMKSGHLDRSRAYTYACEGVTNLLQKYPSIQVILDVHRDGVSEQTHLVTQIEGKPTAQIMFFNGTSETPDGPIEYLANPCRKENLAFSFQMKWNADQIYPGFTRTIYLKGLRYNLHLRPRSALIEVGAQTNTYEEAVNAMDPLAQLLDQVLTG</sequence>
<evidence type="ECO:0000313" key="2">
    <source>
        <dbReference type="Proteomes" id="UP000241048"/>
    </source>
</evidence>
<name>A0A2T3FLN3_9CLOT</name>
<dbReference type="Pfam" id="PF07454">
    <property type="entry name" value="SpoIIP"/>
    <property type="match status" value="1"/>
</dbReference>
<evidence type="ECO:0000313" key="1">
    <source>
        <dbReference type="EMBL" id="PST36186.1"/>
    </source>
</evidence>
<reference evidence="1 2" key="1">
    <citation type="submission" date="2018-03" db="EMBL/GenBank/DDBJ databases">
        <title>Lachnoclostridium SNUG30386 gen.nov., sp.nov., isolated from human faeces.</title>
        <authorList>
            <person name="Seo B."/>
            <person name="Jeon K."/>
            <person name="Ko G."/>
        </authorList>
    </citation>
    <scope>NUCLEOTIDE SEQUENCE [LARGE SCALE GENOMIC DNA]</scope>
    <source>
        <strain evidence="1 2">SNUG30386</strain>
    </source>
</reference>
<dbReference type="AlphaFoldDB" id="A0A2T3FLN3"/>
<dbReference type="Proteomes" id="UP000241048">
    <property type="component" value="Unassembled WGS sequence"/>
</dbReference>
<organism evidence="1 2">
    <name type="scientific">Clostridium fessum</name>
    <dbReference type="NCBI Taxonomy" id="2126740"/>
    <lineage>
        <taxon>Bacteria</taxon>
        <taxon>Bacillati</taxon>
        <taxon>Bacillota</taxon>
        <taxon>Clostridia</taxon>
        <taxon>Eubacteriales</taxon>
        <taxon>Clostridiaceae</taxon>
        <taxon>Clostridium</taxon>
    </lineage>
</organism>
<protein>
    <submittedName>
        <fullName evidence="1">Stage II sporulation protein P</fullName>
    </submittedName>
</protein>